<gene>
    <name evidence="3" type="ORF">CARN6_2308</name>
</gene>
<dbReference type="AlphaFoldDB" id="E6QNH6"/>
<dbReference type="InterPro" id="IPR025392">
    <property type="entry name" value="DUF4124"/>
</dbReference>
<feature type="region of interest" description="Disordered" evidence="1">
    <location>
        <begin position="29"/>
        <end position="107"/>
    </location>
</feature>
<comment type="caution">
    <text evidence="3">The sequence shown here is derived from an EMBL/GenBank/DDBJ whole genome shotgun (WGS) entry which is preliminary data.</text>
</comment>
<evidence type="ECO:0000313" key="3">
    <source>
        <dbReference type="EMBL" id="CBI08797.1"/>
    </source>
</evidence>
<accession>E6QNH6</accession>
<dbReference type="Pfam" id="PF13511">
    <property type="entry name" value="DUF4124"/>
    <property type="match status" value="1"/>
</dbReference>
<feature type="compositionally biased region" description="Basic and acidic residues" evidence="1">
    <location>
        <begin position="72"/>
        <end position="94"/>
    </location>
</feature>
<name>E6QNH6_9ZZZZ</name>
<proteinExistence type="predicted"/>
<feature type="domain" description="DUF4124" evidence="2">
    <location>
        <begin position="9"/>
        <end position="57"/>
    </location>
</feature>
<protein>
    <recommendedName>
        <fullName evidence="2">DUF4124 domain-containing protein</fullName>
    </recommendedName>
</protein>
<evidence type="ECO:0000259" key="2">
    <source>
        <dbReference type="Pfam" id="PF13511"/>
    </source>
</evidence>
<evidence type="ECO:0000256" key="1">
    <source>
        <dbReference type="SAM" id="MobiDB-lite"/>
    </source>
</evidence>
<dbReference type="EMBL" id="CABQ01000273">
    <property type="protein sequence ID" value="CBI08797.1"/>
    <property type="molecule type" value="Genomic_DNA"/>
</dbReference>
<reference evidence="3" key="1">
    <citation type="submission" date="2009-10" db="EMBL/GenBank/DDBJ databases">
        <title>Diversity of trophic interactions inside an arsenic-rich microbial ecosystem.</title>
        <authorList>
            <person name="Bertin P.N."/>
            <person name="Heinrich-Salmeron A."/>
            <person name="Pelletier E."/>
            <person name="Goulhen-Chollet F."/>
            <person name="Arsene-Ploetze F."/>
            <person name="Gallien S."/>
            <person name="Calteau A."/>
            <person name="Vallenet D."/>
            <person name="Casiot C."/>
            <person name="Chane-Woon-Ming B."/>
            <person name="Giloteaux L."/>
            <person name="Barakat M."/>
            <person name="Bonnefoy V."/>
            <person name="Bruneel O."/>
            <person name="Chandler M."/>
            <person name="Cleiss J."/>
            <person name="Duran R."/>
            <person name="Elbaz-Poulichet F."/>
            <person name="Fonknechten N."/>
            <person name="Lauga B."/>
            <person name="Mornico D."/>
            <person name="Ortet P."/>
            <person name="Schaeffer C."/>
            <person name="Siguier P."/>
            <person name="Alexander Thil Smith A."/>
            <person name="Van Dorsselaer A."/>
            <person name="Weissenbach J."/>
            <person name="Medigue C."/>
            <person name="Le Paslier D."/>
        </authorList>
    </citation>
    <scope>NUCLEOTIDE SEQUENCE</scope>
</reference>
<organism evidence="3">
    <name type="scientific">mine drainage metagenome</name>
    <dbReference type="NCBI Taxonomy" id="410659"/>
    <lineage>
        <taxon>unclassified sequences</taxon>
        <taxon>metagenomes</taxon>
        <taxon>ecological metagenomes</taxon>
    </lineage>
</organism>
<sequence length="150" mass="17255">MKKYLLLFLLLLSGSVYAGPDKWVDEHGEVHYSDHPPKNQTNVEQLHFPDKPGAPPADNPYGRKSTAEMEADFQRAKAARDQEAKKEEKDRADAQTRQANCAGARNNLRLMEQSRRMFKMDQNGERVYMDDNQRQQQLDAAQQAVNQYCN</sequence>